<protein>
    <submittedName>
        <fullName evidence="2">Uncharacterized protein</fullName>
    </submittedName>
</protein>
<proteinExistence type="predicted"/>
<gene>
    <name evidence="2" type="ORF">OCBIM_22016016mg</name>
</gene>
<keyword evidence="1" id="KW-0812">Transmembrane</keyword>
<evidence type="ECO:0000256" key="1">
    <source>
        <dbReference type="SAM" id="Phobius"/>
    </source>
</evidence>
<keyword evidence="1" id="KW-0472">Membrane</keyword>
<evidence type="ECO:0000313" key="2">
    <source>
        <dbReference type="EMBL" id="KOF87838.1"/>
    </source>
</evidence>
<keyword evidence="1" id="KW-1133">Transmembrane helix</keyword>
<dbReference type="AlphaFoldDB" id="A0A0L8HF09"/>
<organism evidence="2">
    <name type="scientific">Octopus bimaculoides</name>
    <name type="common">California two-spotted octopus</name>
    <dbReference type="NCBI Taxonomy" id="37653"/>
    <lineage>
        <taxon>Eukaryota</taxon>
        <taxon>Metazoa</taxon>
        <taxon>Spiralia</taxon>
        <taxon>Lophotrochozoa</taxon>
        <taxon>Mollusca</taxon>
        <taxon>Cephalopoda</taxon>
        <taxon>Coleoidea</taxon>
        <taxon>Octopodiformes</taxon>
        <taxon>Octopoda</taxon>
        <taxon>Incirrata</taxon>
        <taxon>Octopodidae</taxon>
        <taxon>Octopus</taxon>
    </lineage>
</organism>
<feature type="transmembrane region" description="Helical" evidence="1">
    <location>
        <begin position="12"/>
        <end position="31"/>
    </location>
</feature>
<name>A0A0L8HF09_OCTBM</name>
<dbReference type="EMBL" id="KQ418310">
    <property type="protein sequence ID" value="KOF87838.1"/>
    <property type="molecule type" value="Genomic_DNA"/>
</dbReference>
<accession>A0A0L8HF09</accession>
<reference evidence="2" key="1">
    <citation type="submission" date="2015-07" db="EMBL/GenBank/DDBJ databases">
        <title>MeaNS - Measles Nucleotide Surveillance Program.</title>
        <authorList>
            <person name="Tran T."/>
            <person name="Druce J."/>
        </authorList>
    </citation>
    <scope>NUCLEOTIDE SEQUENCE</scope>
    <source>
        <strain evidence="2">UCB-OBI-ISO-001</strain>
        <tissue evidence="2">Gonad</tissue>
    </source>
</reference>
<sequence>MIYSTVSKRSTVFNMVFFLFGGGGAFPRSTVQMKKSVCASIFLNLQYMYDTV</sequence>